<dbReference type="Proteomes" id="UP001153712">
    <property type="component" value="Chromosome 5"/>
</dbReference>
<gene>
    <name evidence="2" type="ORF">PHYEVI_LOCUS8741</name>
</gene>
<keyword evidence="3" id="KW-1185">Reference proteome</keyword>
<name>A0A9N9XPN2_PHYSR</name>
<evidence type="ECO:0000313" key="2">
    <source>
        <dbReference type="EMBL" id="CAG9862426.1"/>
    </source>
</evidence>
<sequence length="184" mass="21203">MPPQFLGNPYEVDNEWGDSDIDTRDDEWIPISDNALLTHNRLIQNLDLTESDDDEDDEDDWGISYETDWADSTDYFDENDGINVYVDDDEDDEDDEEYIPDDEDYEADQEIEDHMGNTFVYYDDDTDDDDEDEDEIEYVTYPSNDNESVSNNSESQSTIATTTTMASTVTESNSTNFETETDAD</sequence>
<feature type="compositionally biased region" description="Low complexity" evidence="1">
    <location>
        <begin position="140"/>
        <end position="178"/>
    </location>
</feature>
<reference evidence="2" key="1">
    <citation type="submission" date="2022-01" db="EMBL/GenBank/DDBJ databases">
        <authorList>
            <person name="King R."/>
        </authorList>
    </citation>
    <scope>NUCLEOTIDE SEQUENCE</scope>
</reference>
<feature type="region of interest" description="Disordered" evidence="1">
    <location>
        <begin position="72"/>
        <end position="107"/>
    </location>
</feature>
<organism evidence="2 3">
    <name type="scientific">Phyllotreta striolata</name>
    <name type="common">Striped flea beetle</name>
    <name type="synonym">Crioceris striolata</name>
    <dbReference type="NCBI Taxonomy" id="444603"/>
    <lineage>
        <taxon>Eukaryota</taxon>
        <taxon>Metazoa</taxon>
        <taxon>Ecdysozoa</taxon>
        <taxon>Arthropoda</taxon>
        <taxon>Hexapoda</taxon>
        <taxon>Insecta</taxon>
        <taxon>Pterygota</taxon>
        <taxon>Neoptera</taxon>
        <taxon>Endopterygota</taxon>
        <taxon>Coleoptera</taxon>
        <taxon>Polyphaga</taxon>
        <taxon>Cucujiformia</taxon>
        <taxon>Chrysomeloidea</taxon>
        <taxon>Chrysomelidae</taxon>
        <taxon>Galerucinae</taxon>
        <taxon>Alticini</taxon>
        <taxon>Phyllotreta</taxon>
    </lineage>
</organism>
<protein>
    <submittedName>
        <fullName evidence="2">Uncharacterized protein</fullName>
    </submittedName>
</protein>
<evidence type="ECO:0000313" key="3">
    <source>
        <dbReference type="Proteomes" id="UP001153712"/>
    </source>
</evidence>
<feature type="compositionally biased region" description="Acidic residues" evidence="1">
    <location>
        <begin position="12"/>
        <end position="21"/>
    </location>
</feature>
<dbReference type="AlphaFoldDB" id="A0A9N9XPN2"/>
<accession>A0A9N9XPN2</accession>
<feature type="region of interest" description="Disordered" evidence="1">
    <location>
        <begin position="140"/>
        <end position="184"/>
    </location>
</feature>
<dbReference type="EMBL" id="OU900098">
    <property type="protein sequence ID" value="CAG9862426.1"/>
    <property type="molecule type" value="Genomic_DNA"/>
</dbReference>
<feature type="region of interest" description="Disordered" evidence="1">
    <location>
        <begin position="1"/>
        <end position="21"/>
    </location>
</feature>
<proteinExistence type="predicted"/>
<evidence type="ECO:0000256" key="1">
    <source>
        <dbReference type="SAM" id="MobiDB-lite"/>
    </source>
</evidence>